<sequence length="259" mass="28241">MADSIVAQFPKPDTTSDRKLTGRDSKFHNQVKIVNDRMPRKHVQLVPTNRGYAEGERSTETSSRPKNDLKSPFLSAKMAKIVVDSISKRRPVTPLSESPRGRHISGGFTDLLGMGNQADYTRLLPLGGSGPTLHRALSNELEILNKYGYPTRVPSRKPLPNESPVAAIAMRAREHAQPAKYLARSQDKLNSSPAAPKFLAPPQIVATVSQNFENAVAPISGRAEEGISQRLLLRPLQSRTSSFASAGKEDHEEGDSKGG</sequence>
<feature type="compositionally biased region" description="Basic and acidic residues" evidence="1">
    <location>
        <begin position="247"/>
        <end position="259"/>
    </location>
</feature>
<dbReference type="EMBL" id="MCFA01000040">
    <property type="protein sequence ID" value="ORY13603.1"/>
    <property type="molecule type" value="Genomic_DNA"/>
</dbReference>
<proteinExistence type="predicted"/>
<protein>
    <submittedName>
        <fullName evidence="2">Uncharacterized protein</fullName>
    </submittedName>
</protein>
<feature type="compositionally biased region" description="Basic and acidic residues" evidence="1">
    <location>
        <begin position="14"/>
        <end position="27"/>
    </location>
</feature>
<organism evidence="2 3">
    <name type="scientific">Clohesyomyces aquaticus</name>
    <dbReference type="NCBI Taxonomy" id="1231657"/>
    <lineage>
        <taxon>Eukaryota</taxon>
        <taxon>Fungi</taxon>
        <taxon>Dikarya</taxon>
        <taxon>Ascomycota</taxon>
        <taxon>Pezizomycotina</taxon>
        <taxon>Dothideomycetes</taxon>
        <taxon>Pleosporomycetidae</taxon>
        <taxon>Pleosporales</taxon>
        <taxon>Lindgomycetaceae</taxon>
        <taxon>Clohesyomyces</taxon>
    </lineage>
</organism>
<feature type="region of interest" description="Disordered" evidence="1">
    <location>
        <begin position="238"/>
        <end position="259"/>
    </location>
</feature>
<comment type="caution">
    <text evidence="2">The sequence shown here is derived from an EMBL/GenBank/DDBJ whole genome shotgun (WGS) entry which is preliminary data.</text>
</comment>
<dbReference type="OrthoDB" id="10671333at2759"/>
<evidence type="ECO:0000313" key="3">
    <source>
        <dbReference type="Proteomes" id="UP000193144"/>
    </source>
</evidence>
<name>A0A1Y1ZTL8_9PLEO</name>
<evidence type="ECO:0000256" key="1">
    <source>
        <dbReference type="SAM" id="MobiDB-lite"/>
    </source>
</evidence>
<feature type="region of interest" description="Disordered" evidence="1">
    <location>
        <begin position="45"/>
        <end position="70"/>
    </location>
</feature>
<dbReference type="AlphaFoldDB" id="A0A1Y1ZTL8"/>
<feature type="region of interest" description="Disordered" evidence="1">
    <location>
        <begin position="1"/>
        <end position="29"/>
    </location>
</feature>
<gene>
    <name evidence="2" type="ORF">BCR34DRAFT_586387</name>
</gene>
<reference evidence="2 3" key="1">
    <citation type="submission" date="2016-07" db="EMBL/GenBank/DDBJ databases">
        <title>Pervasive Adenine N6-methylation of Active Genes in Fungi.</title>
        <authorList>
            <consortium name="DOE Joint Genome Institute"/>
            <person name="Mondo S.J."/>
            <person name="Dannebaum R.O."/>
            <person name="Kuo R.C."/>
            <person name="Labutti K."/>
            <person name="Haridas S."/>
            <person name="Kuo A."/>
            <person name="Salamov A."/>
            <person name="Ahrendt S.R."/>
            <person name="Lipzen A."/>
            <person name="Sullivan W."/>
            <person name="Andreopoulos W.B."/>
            <person name="Clum A."/>
            <person name="Lindquist E."/>
            <person name="Daum C."/>
            <person name="Ramamoorthy G.K."/>
            <person name="Gryganskyi A."/>
            <person name="Culley D."/>
            <person name="Magnuson J.K."/>
            <person name="James T.Y."/>
            <person name="O'Malley M.A."/>
            <person name="Stajich J.E."/>
            <person name="Spatafora J.W."/>
            <person name="Visel A."/>
            <person name="Grigoriev I.V."/>
        </authorList>
    </citation>
    <scope>NUCLEOTIDE SEQUENCE [LARGE SCALE GENOMIC DNA]</scope>
    <source>
        <strain evidence="2 3">CBS 115471</strain>
    </source>
</reference>
<evidence type="ECO:0000313" key="2">
    <source>
        <dbReference type="EMBL" id="ORY13603.1"/>
    </source>
</evidence>
<keyword evidence="3" id="KW-1185">Reference proteome</keyword>
<feature type="compositionally biased region" description="Basic and acidic residues" evidence="1">
    <location>
        <begin position="53"/>
        <end position="69"/>
    </location>
</feature>
<accession>A0A1Y1ZTL8</accession>
<dbReference type="Proteomes" id="UP000193144">
    <property type="component" value="Unassembled WGS sequence"/>
</dbReference>